<dbReference type="Pfam" id="PF01047">
    <property type="entry name" value="MarR"/>
    <property type="match status" value="1"/>
</dbReference>
<dbReference type="OrthoDB" id="582199at2"/>
<dbReference type="PROSITE" id="PS01117">
    <property type="entry name" value="HTH_MARR_1"/>
    <property type="match status" value="1"/>
</dbReference>
<dbReference type="InterPro" id="IPR036388">
    <property type="entry name" value="WH-like_DNA-bd_sf"/>
</dbReference>
<dbReference type="Proteomes" id="UP000199399">
    <property type="component" value="Unassembled WGS sequence"/>
</dbReference>
<dbReference type="InterPro" id="IPR036390">
    <property type="entry name" value="WH_DNA-bd_sf"/>
</dbReference>
<protein>
    <submittedName>
        <fullName evidence="5">DNA-binding transcriptional regulator, MarR family</fullName>
    </submittedName>
</protein>
<dbReference type="EMBL" id="FNBP01000004">
    <property type="protein sequence ID" value="SDG06318.1"/>
    <property type="molecule type" value="Genomic_DNA"/>
</dbReference>
<accession>A0A1G7R6F3</accession>
<evidence type="ECO:0000256" key="3">
    <source>
        <dbReference type="ARBA" id="ARBA00023163"/>
    </source>
</evidence>
<dbReference type="PRINTS" id="PR00598">
    <property type="entry name" value="HTHMARR"/>
</dbReference>
<dbReference type="STRING" id="218672.SAMN04489759_104286"/>
<proteinExistence type="predicted"/>
<dbReference type="SUPFAM" id="SSF46785">
    <property type="entry name" value="Winged helix' DNA-binding domain"/>
    <property type="match status" value="1"/>
</dbReference>
<keyword evidence="3" id="KW-0804">Transcription</keyword>
<dbReference type="InterPro" id="IPR039422">
    <property type="entry name" value="MarR/SlyA-like"/>
</dbReference>
<evidence type="ECO:0000256" key="2">
    <source>
        <dbReference type="ARBA" id="ARBA00023125"/>
    </source>
</evidence>
<keyword evidence="2 5" id="KW-0238">DNA-binding</keyword>
<dbReference type="RefSeq" id="WP_093741762.1">
    <property type="nucleotide sequence ID" value="NZ_FNBP01000004.1"/>
</dbReference>
<dbReference type="GO" id="GO:0003677">
    <property type="term" value="F:DNA binding"/>
    <property type="evidence" value="ECO:0007669"/>
    <property type="project" value="UniProtKB-KW"/>
</dbReference>
<dbReference type="AlphaFoldDB" id="A0A1G7R6F3"/>
<reference evidence="6" key="1">
    <citation type="submission" date="2016-10" db="EMBL/GenBank/DDBJ databases">
        <authorList>
            <person name="Varghese N."/>
            <person name="Submissions S."/>
        </authorList>
    </citation>
    <scope>NUCLEOTIDE SEQUENCE [LARGE SCALE GENOMIC DNA]</scope>
    <source>
        <strain evidence="6">DSM 16477</strain>
    </source>
</reference>
<evidence type="ECO:0000259" key="4">
    <source>
        <dbReference type="PROSITE" id="PS50995"/>
    </source>
</evidence>
<dbReference type="SMART" id="SM00347">
    <property type="entry name" value="HTH_MARR"/>
    <property type="match status" value="1"/>
</dbReference>
<dbReference type="PROSITE" id="PS50995">
    <property type="entry name" value="HTH_MARR_2"/>
    <property type="match status" value="1"/>
</dbReference>
<dbReference type="GO" id="GO:0003700">
    <property type="term" value="F:DNA-binding transcription factor activity"/>
    <property type="evidence" value="ECO:0007669"/>
    <property type="project" value="InterPro"/>
</dbReference>
<sequence>MQQPIDSDNFSFLLLDVARLSRAEFERRVTAAELGITPGEARTLANVACYGPMRQHDLAGLTGLGPMSVTGMIDNLEKAGLVQRSTDPEDRRAKQVQVTDKAEGLLTALHHIGEEVRAISRGNLTADEWDLFRRMLKTARDNHLSARRNRCTAGKGKA</sequence>
<dbReference type="Gene3D" id="1.10.10.10">
    <property type="entry name" value="Winged helix-like DNA-binding domain superfamily/Winged helix DNA-binding domain"/>
    <property type="match status" value="1"/>
</dbReference>
<evidence type="ECO:0000256" key="1">
    <source>
        <dbReference type="ARBA" id="ARBA00023015"/>
    </source>
</evidence>
<dbReference type="PANTHER" id="PTHR33164:SF64">
    <property type="entry name" value="TRANSCRIPTIONAL REGULATOR SLYA"/>
    <property type="match status" value="1"/>
</dbReference>
<evidence type="ECO:0000313" key="6">
    <source>
        <dbReference type="Proteomes" id="UP000199399"/>
    </source>
</evidence>
<dbReference type="PANTHER" id="PTHR33164">
    <property type="entry name" value="TRANSCRIPTIONAL REGULATOR, MARR FAMILY"/>
    <property type="match status" value="1"/>
</dbReference>
<gene>
    <name evidence="5" type="ORF">SAMN04489759_104286</name>
</gene>
<feature type="domain" description="HTH marR-type" evidence="4">
    <location>
        <begin position="7"/>
        <end position="141"/>
    </location>
</feature>
<evidence type="ECO:0000313" key="5">
    <source>
        <dbReference type="EMBL" id="SDG06318.1"/>
    </source>
</evidence>
<dbReference type="InterPro" id="IPR000835">
    <property type="entry name" value="HTH_MarR-typ"/>
</dbReference>
<organism evidence="5 6">
    <name type="scientific">Sulfitobacter delicatus</name>
    <dbReference type="NCBI Taxonomy" id="218672"/>
    <lineage>
        <taxon>Bacteria</taxon>
        <taxon>Pseudomonadati</taxon>
        <taxon>Pseudomonadota</taxon>
        <taxon>Alphaproteobacteria</taxon>
        <taxon>Rhodobacterales</taxon>
        <taxon>Roseobacteraceae</taxon>
        <taxon>Sulfitobacter</taxon>
    </lineage>
</organism>
<dbReference type="InterPro" id="IPR023187">
    <property type="entry name" value="Tscrpt_reg_MarR-type_CS"/>
</dbReference>
<keyword evidence="1" id="KW-0805">Transcription regulation</keyword>
<dbReference type="GO" id="GO:0006950">
    <property type="term" value="P:response to stress"/>
    <property type="evidence" value="ECO:0007669"/>
    <property type="project" value="TreeGrafter"/>
</dbReference>
<name>A0A1G7R6F3_9RHOB</name>
<keyword evidence="6" id="KW-1185">Reference proteome</keyword>